<organism evidence="3 4">
    <name type="scientific">Aphanomyces astaci</name>
    <name type="common">Crayfish plague agent</name>
    <dbReference type="NCBI Taxonomy" id="112090"/>
    <lineage>
        <taxon>Eukaryota</taxon>
        <taxon>Sar</taxon>
        <taxon>Stramenopiles</taxon>
        <taxon>Oomycota</taxon>
        <taxon>Saprolegniomycetes</taxon>
        <taxon>Saprolegniales</taxon>
        <taxon>Verrucalvaceae</taxon>
        <taxon>Aphanomyces</taxon>
    </lineage>
</organism>
<dbReference type="Pfam" id="PF13879">
    <property type="entry name" value="Hmw_CFAP97"/>
    <property type="match status" value="1"/>
</dbReference>
<evidence type="ECO:0000313" key="4">
    <source>
        <dbReference type="Proteomes" id="UP000284702"/>
    </source>
</evidence>
<accession>A0A3R7WI27</accession>
<sequence length="661" mass="72812">MFSNQVMPVANVICARREIKHQVDMLYENLQCPKGLCNITSPRTFSHLQFNAKKHTQAQAQQARIDHDNILLMEKMAHIMISSSATTNTSFKPGTCLDRNQLPKIDNHNNYTLVHGYAKTRQREAQRIAKENALHRQRIDAQKPTYTNAQYNADNAAKNVHLSRMHRKLVWSKPTRAELKQEERREAAAVTREVDKARVYASPTPTVPGANADIVSPVARNRMCICIDGFDPSPPLVAPSGRTFPQSSTGGMFPRPPRKARHTALPSKEVNKGSEEIDLILQENEEALAPCPISTPSVDAAYSDTLLNDEYEVDEFFLTMSHSDDALYMPTYVVPKSVAHLLDSDSGEEGDAHNVTPIKRRRVDHKQPQQSSKAATSRVARRLVPDVVDVDATAAAASSDIIVLSSEEDDDGDLEVLRQVANDPEAIRFRELAMRSAAAAAAAVISIDSDDDEKQPQPGVPRPPKATSFLTLAVLWTSRTGSAESDMYTLAPDKEVADGDQVDMVVDWDQVKAPRAAANAVRVRVQRVGSKKTQVFTIAPEMTVKKLLESFCSLHNLVPATVVLKLFGEVLQEDVTIEVAPTYSHGTGPHFSVYDILVAESSAEAVEMAPDESNTVTITLRFADNDVENHRIDLVRVQGRDISGQSQQEAPRGGIAGQVCH</sequence>
<dbReference type="VEuPathDB" id="FungiDB:H257_07353"/>
<dbReference type="EMBL" id="MZMZ02002164">
    <property type="protein sequence ID" value="RQM27060.1"/>
    <property type="molecule type" value="Genomic_DNA"/>
</dbReference>
<dbReference type="InterPro" id="IPR029488">
    <property type="entry name" value="Hmw/CFAP97"/>
</dbReference>
<feature type="region of interest" description="Disordered" evidence="2">
    <location>
        <begin position="642"/>
        <end position="661"/>
    </location>
</feature>
<protein>
    <recommendedName>
        <fullName evidence="5">Rad60/SUMO-like domain-containing protein</fullName>
    </recommendedName>
</protein>
<name>A0A3R7WI27_APHAT</name>
<dbReference type="PANTHER" id="PTHR23035">
    <property type="entry name" value="CILIA- AND FLAGELLA-ASSOCIATED PROTEIN 97-RELATED"/>
    <property type="match status" value="1"/>
</dbReference>
<dbReference type="AlphaFoldDB" id="A0A3R7WI27"/>
<proteinExistence type="inferred from homology"/>
<dbReference type="CDD" id="cd01763">
    <property type="entry name" value="Ubl_SUMO_like"/>
    <property type="match status" value="1"/>
</dbReference>
<comment type="similarity">
    <text evidence="1">Belongs to the CFAP97 family.</text>
</comment>
<evidence type="ECO:0008006" key="5">
    <source>
        <dbReference type="Google" id="ProtNLM"/>
    </source>
</evidence>
<evidence type="ECO:0000256" key="2">
    <source>
        <dbReference type="SAM" id="MobiDB-lite"/>
    </source>
</evidence>
<gene>
    <name evidence="3" type="ORF">B5M09_001352</name>
</gene>
<comment type="caution">
    <text evidence="3">The sequence shown here is derived from an EMBL/GenBank/DDBJ whole genome shotgun (WGS) entry which is preliminary data.</text>
</comment>
<feature type="region of interest" description="Disordered" evidence="2">
    <location>
        <begin position="343"/>
        <end position="377"/>
    </location>
</feature>
<dbReference type="VEuPathDB" id="FungiDB:H257_07354"/>
<dbReference type="InterPro" id="IPR038791">
    <property type="entry name" value="Cfap97/Hemingway"/>
</dbReference>
<evidence type="ECO:0000256" key="1">
    <source>
        <dbReference type="ARBA" id="ARBA00008315"/>
    </source>
</evidence>
<dbReference type="PANTHER" id="PTHR23035:SF2">
    <property type="entry name" value="KIAA1430 HOMOLOGUE"/>
    <property type="match status" value="1"/>
</dbReference>
<keyword evidence="4" id="KW-1185">Reference proteome</keyword>
<evidence type="ECO:0000313" key="3">
    <source>
        <dbReference type="EMBL" id="RQM27060.1"/>
    </source>
</evidence>
<dbReference type="Proteomes" id="UP000284702">
    <property type="component" value="Unassembled WGS sequence"/>
</dbReference>
<reference evidence="3" key="1">
    <citation type="submission" date="2018-07" db="EMBL/GenBank/DDBJ databases">
        <title>Annotation of Aphanomyces astaci genome assembly.</title>
        <authorList>
            <person name="Studholme D.J."/>
        </authorList>
    </citation>
    <scope>NUCLEOTIDE SEQUENCE [LARGE SCALE GENOMIC DNA]</scope>
    <source>
        <strain evidence="3">Pc</strain>
    </source>
</reference>
<feature type="region of interest" description="Disordered" evidence="2">
    <location>
        <begin position="245"/>
        <end position="271"/>
    </location>
</feature>